<protein>
    <submittedName>
        <fullName evidence="1">Uncharacterized protein</fullName>
    </submittedName>
</protein>
<evidence type="ECO:0000313" key="2">
    <source>
        <dbReference type="Proteomes" id="UP001151234"/>
    </source>
</evidence>
<name>A0A9X3ZG53_9HYPH</name>
<sequence>MGSVMLGSITDLTSKSFDQIVLAGSHCGLATGQFALSCNVRALVCSDAGIGLDQAGISGLQLLNGHKIPAVSVSHMSARIGDPHDMLRRGRISHVNGAAAELGIKPGHAVSTTVRTLTDTAPRRKEGQLKNHHGKDFTRRLLTDPNGGIDVVIMDSASLIGSSDDGCIVVTGSHGSLPDNNKERALKARPILAVFNDAGVGIDKAGISRIRALNAIGVAAVCVDADSARIGDGSSTYETGVISHLNEEAKALFLEVGMSVRTAIELIQKGSSAGEVHSPHGA</sequence>
<comment type="caution">
    <text evidence="1">The sequence shown here is derived from an EMBL/GenBank/DDBJ whole genome shotgun (WGS) entry which is preliminary data.</text>
</comment>
<dbReference type="AlphaFoldDB" id="A0A9X3ZG53"/>
<evidence type="ECO:0000313" key="1">
    <source>
        <dbReference type="EMBL" id="MDA5397195.1"/>
    </source>
</evidence>
<dbReference type="EMBL" id="JAPJZI010000001">
    <property type="protein sequence ID" value="MDA5397195.1"/>
    <property type="molecule type" value="Genomic_DNA"/>
</dbReference>
<proteinExistence type="predicted"/>
<accession>A0A9X3ZG53</accession>
<dbReference type="Proteomes" id="UP001151234">
    <property type="component" value="Unassembled WGS sequence"/>
</dbReference>
<organism evidence="1 2">
    <name type="scientific">Hoeflea prorocentri</name>
    <dbReference type="NCBI Taxonomy" id="1922333"/>
    <lineage>
        <taxon>Bacteria</taxon>
        <taxon>Pseudomonadati</taxon>
        <taxon>Pseudomonadota</taxon>
        <taxon>Alphaproteobacteria</taxon>
        <taxon>Hyphomicrobiales</taxon>
        <taxon>Rhizobiaceae</taxon>
        <taxon>Hoeflea</taxon>
    </lineage>
</organism>
<dbReference type="RefSeq" id="WP_267988662.1">
    <property type="nucleotide sequence ID" value="NZ_JAPJZI010000001.1"/>
</dbReference>
<reference evidence="1" key="1">
    <citation type="submission" date="2022-11" db="EMBL/GenBank/DDBJ databases">
        <title>Draft genome sequence of Hoeflea poritis E7-10 and Hoeflea prorocentri PM5-8, separated from scleractinian coral Porites lutea and marine dinoflagellate.</title>
        <authorList>
            <person name="Zhang G."/>
            <person name="Wei Q."/>
            <person name="Cai L."/>
        </authorList>
    </citation>
    <scope>NUCLEOTIDE SEQUENCE</scope>
    <source>
        <strain evidence="1">PM5-8</strain>
    </source>
</reference>
<keyword evidence="2" id="KW-1185">Reference proteome</keyword>
<gene>
    <name evidence="1" type="ORF">OQ273_01310</name>
</gene>